<dbReference type="GO" id="GO:0019867">
    <property type="term" value="C:outer membrane"/>
    <property type="evidence" value="ECO:0007669"/>
    <property type="project" value="InterPro"/>
</dbReference>
<feature type="chain" id="PRO_5022909406" evidence="1">
    <location>
        <begin position="23"/>
        <end position="203"/>
    </location>
</feature>
<feature type="signal peptide" evidence="1">
    <location>
        <begin position="1"/>
        <end position="22"/>
    </location>
</feature>
<keyword evidence="3" id="KW-1185">Reference proteome</keyword>
<dbReference type="PANTHER" id="PTHR36920:SF1">
    <property type="entry name" value="OUTER MEMBRANE PROTEIN W"/>
    <property type="match status" value="1"/>
</dbReference>
<dbReference type="GO" id="GO:0055085">
    <property type="term" value="P:transmembrane transport"/>
    <property type="evidence" value="ECO:0007669"/>
    <property type="project" value="TreeGrafter"/>
</dbReference>
<dbReference type="AlphaFoldDB" id="A0A5B2ZD55"/>
<dbReference type="RefSeq" id="WP_149860541.1">
    <property type="nucleotide sequence ID" value="NZ_VUOD01000004.1"/>
</dbReference>
<dbReference type="InterPro" id="IPR005618">
    <property type="entry name" value="OMPW"/>
</dbReference>
<organism evidence="2 3">
    <name type="scientific">Arenimonas fontis</name>
    <dbReference type="NCBI Taxonomy" id="2608255"/>
    <lineage>
        <taxon>Bacteria</taxon>
        <taxon>Pseudomonadati</taxon>
        <taxon>Pseudomonadota</taxon>
        <taxon>Gammaproteobacteria</taxon>
        <taxon>Lysobacterales</taxon>
        <taxon>Lysobacteraceae</taxon>
        <taxon>Arenimonas</taxon>
    </lineage>
</organism>
<dbReference type="Gene3D" id="2.40.160.20">
    <property type="match status" value="1"/>
</dbReference>
<reference evidence="2 3" key="1">
    <citation type="submission" date="2019-09" db="EMBL/GenBank/DDBJ databases">
        <title>Arenimonas chukotkensis sp. nov., a bacterium isolated from Chukotka hot spring, Arctic region, Russia.</title>
        <authorList>
            <person name="Zayulina K.S."/>
            <person name="Prokofeva M.I."/>
            <person name="Elcheninov A.G."/>
            <person name="Novikov A."/>
            <person name="Kochetkova T.V."/>
            <person name="Kublanov I.V."/>
        </authorList>
    </citation>
    <scope>NUCLEOTIDE SEQUENCE [LARGE SCALE GENOMIC DNA]</scope>
    <source>
        <strain evidence="2 3">3729k</strain>
    </source>
</reference>
<protein>
    <submittedName>
        <fullName evidence="2">OmpW family protein</fullName>
    </submittedName>
</protein>
<keyword evidence="1" id="KW-0732">Signal</keyword>
<comment type="caution">
    <text evidence="2">The sequence shown here is derived from an EMBL/GenBank/DDBJ whole genome shotgun (WGS) entry which is preliminary data.</text>
</comment>
<name>A0A5B2ZD55_9GAMM</name>
<evidence type="ECO:0000313" key="2">
    <source>
        <dbReference type="EMBL" id="KAA2285042.1"/>
    </source>
</evidence>
<dbReference type="InterPro" id="IPR011250">
    <property type="entry name" value="OMP/PagP_B-barrel"/>
</dbReference>
<gene>
    <name evidence="2" type="ORF">F0415_07310</name>
</gene>
<dbReference type="EMBL" id="VUOD01000004">
    <property type="protein sequence ID" value="KAA2285042.1"/>
    <property type="molecule type" value="Genomic_DNA"/>
</dbReference>
<dbReference type="Pfam" id="PF03922">
    <property type="entry name" value="OmpW"/>
    <property type="match status" value="1"/>
</dbReference>
<dbReference type="Proteomes" id="UP000322165">
    <property type="component" value="Unassembled WGS sequence"/>
</dbReference>
<reference evidence="2 3" key="2">
    <citation type="submission" date="2019-09" db="EMBL/GenBank/DDBJ databases">
        <authorList>
            <person name="Mazur A."/>
        </authorList>
    </citation>
    <scope>NUCLEOTIDE SEQUENCE [LARGE SCALE GENOMIC DNA]</scope>
    <source>
        <strain evidence="2 3">3729k</strain>
    </source>
</reference>
<evidence type="ECO:0000313" key="3">
    <source>
        <dbReference type="Proteomes" id="UP000322165"/>
    </source>
</evidence>
<evidence type="ECO:0000256" key="1">
    <source>
        <dbReference type="SAM" id="SignalP"/>
    </source>
</evidence>
<proteinExistence type="predicted"/>
<dbReference type="SUPFAM" id="SSF56925">
    <property type="entry name" value="OMPA-like"/>
    <property type="match status" value="1"/>
</dbReference>
<sequence>MRRTPLSLLALASALAIAPASAQDFSATIGYQNVNPKSGNGTLAGAEADVNDDWSLTGSVAWHFADNWSAELWSGLARFEHEVSLAGLGTVAGVEHRPTTLGINYHFMSEGRFRPFVGLGYGWVSLSGERTLGPLAGLGIRADDANGISFNAGADVYFTENFFLRLDVRKLDFDTDVSIETLGNVGTAEVDPLVYGLSAGIRF</sequence>
<dbReference type="PANTHER" id="PTHR36920">
    <property type="match status" value="1"/>
</dbReference>
<accession>A0A5B2ZD55</accession>